<gene>
    <name evidence="1" type="ORF">G443_002152</name>
</gene>
<dbReference type="Proteomes" id="UP000791080">
    <property type="component" value="Unassembled WGS sequence"/>
</dbReference>
<protein>
    <recommendedName>
        <fullName evidence="3">Zinc finger protein</fullName>
    </recommendedName>
</protein>
<dbReference type="EMBL" id="AUBJ02000001">
    <property type="protein sequence ID" value="MCP2331882.1"/>
    <property type="molecule type" value="Genomic_DNA"/>
</dbReference>
<accession>A0ABT1JHA6</accession>
<sequence>MGALRRLWGKPERTAPSRTRREYPLWWLRPHDRPVRHGILPHHIGRPTEPEGYRAMCGDVVWPAPSDASPHVPRCAACVRWALAHADETPPQAPYLGDDADDD</sequence>
<reference evidence="1 2" key="2">
    <citation type="submission" date="2022-06" db="EMBL/GenBank/DDBJ databases">
        <title>Genomic Encyclopedia of Type Strains, Phase I: the one thousand microbial genomes (KMG-I) project.</title>
        <authorList>
            <person name="Kyrpides N."/>
        </authorList>
    </citation>
    <scope>NUCLEOTIDE SEQUENCE [LARGE SCALE GENOMIC DNA]</scope>
    <source>
        <strain evidence="1 2">DSM 43889</strain>
    </source>
</reference>
<name>A0ABT1JHA6_ACTCY</name>
<reference evidence="1 2" key="1">
    <citation type="submission" date="2013-07" db="EMBL/GenBank/DDBJ databases">
        <authorList>
            <consortium name="DOE Joint Genome Institute"/>
            <person name="Reeve W."/>
            <person name="Huntemann M."/>
            <person name="Han J."/>
            <person name="Chen A."/>
            <person name="Kyrpides N."/>
            <person name="Mavromatis K."/>
            <person name="Markowitz V."/>
            <person name="Palaniappan K."/>
            <person name="Ivanova N."/>
            <person name="Schaumberg A."/>
            <person name="Pati A."/>
            <person name="Liolios K."/>
            <person name="Nordberg H.P."/>
            <person name="Cantor M.N."/>
            <person name="Hua S.X."/>
            <person name="Woyke T."/>
        </authorList>
    </citation>
    <scope>NUCLEOTIDE SEQUENCE [LARGE SCALE GENOMIC DNA]</scope>
    <source>
        <strain evidence="1 2">DSM 43889</strain>
    </source>
</reference>
<evidence type="ECO:0008006" key="3">
    <source>
        <dbReference type="Google" id="ProtNLM"/>
    </source>
</evidence>
<keyword evidence="2" id="KW-1185">Reference proteome</keyword>
<organism evidence="1 2">
    <name type="scientific">Actinoalloteichus caeruleus DSM 43889</name>
    <dbReference type="NCBI Taxonomy" id="1120930"/>
    <lineage>
        <taxon>Bacteria</taxon>
        <taxon>Bacillati</taxon>
        <taxon>Actinomycetota</taxon>
        <taxon>Actinomycetes</taxon>
        <taxon>Pseudonocardiales</taxon>
        <taxon>Pseudonocardiaceae</taxon>
        <taxon>Actinoalloteichus</taxon>
        <taxon>Actinoalloteichus cyanogriseus</taxon>
    </lineage>
</organism>
<evidence type="ECO:0000313" key="2">
    <source>
        <dbReference type="Proteomes" id="UP000791080"/>
    </source>
</evidence>
<dbReference type="RefSeq" id="WP_155886081.1">
    <property type="nucleotide sequence ID" value="NZ_AUBJ02000001.1"/>
</dbReference>
<evidence type="ECO:0000313" key="1">
    <source>
        <dbReference type="EMBL" id="MCP2331882.1"/>
    </source>
</evidence>
<comment type="caution">
    <text evidence="1">The sequence shown here is derived from an EMBL/GenBank/DDBJ whole genome shotgun (WGS) entry which is preliminary data.</text>
</comment>
<proteinExistence type="predicted"/>